<name>A0A317G2P6_BUTFI</name>
<comment type="caution">
    <text evidence="2">The sequence shown here is derived from an EMBL/GenBank/DDBJ whole genome shotgun (WGS) entry which is preliminary data.</text>
</comment>
<feature type="transmembrane region" description="Helical" evidence="1">
    <location>
        <begin position="51"/>
        <end position="71"/>
    </location>
</feature>
<evidence type="ECO:0000313" key="3">
    <source>
        <dbReference type="Proteomes" id="UP000245488"/>
    </source>
</evidence>
<accession>A0A317G2P6</accession>
<proteinExistence type="predicted"/>
<dbReference type="RefSeq" id="WP_110072405.1">
    <property type="nucleotide sequence ID" value="NZ_CM009896.1"/>
</dbReference>
<keyword evidence="1" id="KW-0472">Membrane</keyword>
<organism evidence="2 3">
    <name type="scientific">Butyrivibrio fibrisolvens</name>
    <dbReference type="NCBI Taxonomy" id="831"/>
    <lineage>
        <taxon>Bacteria</taxon>
        <taxon>Bacillati</taxon>
        <taxon>Bacillota</taxon>
        <taxon>Clostridia</taxon>
        <taxon>Lachnospirales</taxon>
        <taxon>Lachnospiraceae</taxon>
        <taxon>Butyrivibrio</taxon>
    </lineage>
</organism>
<feature type="transmembrane region" description="Helical" evidence="1">
    <location>
        <begin position="6"/>
        <end position="30"/>
    </location>
</feature>
<keyword evidence="3" id="KW-1185">Reference proteome</keyword>
<reference evidence="2 3" key="1">
    <citation type="submission" date="2017-09" db="EMBL/GenBank/DDBJ databases">
        <title>High-quality draft genome sequence of Butyrivibrio fibrisolvens INBov1, isolated from cow rumen.</title>
        <authorList>
            <person name="Rodriguez Hernaez J."/>
            <person name="Rivarola M."/>
            <person name="Paniego N."/>
            <person name="Cravero S."/>
            <person name="Ceron Cucchi M."/>
            <person name="Martinez M.C."/>
        </authorList>
    </citation>
    <scope>NUCLEOTIDE SEQUENCE [LARGE SCALE GENOMIC DNA]</scope>
    <source>
        <strain evidence="2 3">INBov1</strain>
    </source>
</reference>
<evidence type="ECO:0008006" key="4">
    <source>
        <dbReference type="Google" id="ProtNLM"/>
    </source>
</evidence>
<evidence type="ECO:0000256" key="1">
    <source>
        <dbReference type="SAM" id="Phobius"/>
    </source>
</evidence>
<protein>
    <recommendedName>
        <fullName evidence="4">DUF3592 domain-containing protein</fullName>
    </recommendedName>
</protein>
<dbReference type="Proteomes" id="UP000245488">
    <property type="component" value="Chromosome"/>
</dbReference>
<gene>
    <name evidence="2" type="ORF">CPT75_05675</name>
</gene>
<sequence>MEYTKIFSTCYIVYIVLALALFAMTIRAWICSDPFGKGLNTAAYRQKIINYRVILLIAAVLSVRYLIIPMARDVKFVYSQKYEIDNGTVYDGIIRTGAFGLHRSIEVMVNGKVYEYQVIYSDKNIKKGDEVQITYLPHTTWSVVEKTDKAQSLSY</sequence>
<evidence type="ECO:0000313" key="2">
    <source>
        <dbReference type="EMBL" id="PWT26652.1"/>
    </source>
</evidence>
<keyword evidence="1" id="KW-0812">Transmembrane</keyword>
<keyword evidence="1" id="KW-1133">Transmembrane helix</keyword>
<dbReference type="EMBL" id="NXNG01000001">
    <property type="protein sequence ID" value="PWT26652.1"/>
    <property type="molecule type" value="Genomic_DNA"/>
</dbReference>
<dbReference type="AlphaFoldDB" id="A0A317G2P6"/>